<dbReference type="SUPFAM" id="SSF48317">
    <property type="entry name" value="Acid phosphatase/Vanadium-dependent haloperoxidase"/>
    <property type="match status" value="1"/>
</dbReference>
<dbReference type="Proteomes" id="UP000319576">
    <property type="component" value="Chromosome"/>
</dbReference>
<protein>
    <submittedName>
        <fullName evidence="2">FG-GAP repeat protein</fullName>
    </submittedName>
</protein>
<evidence type="ECO:0000256" key="1">
    <source>
        <dbReference type="ARBA" id="ARBA00022729"/>
    </source>
</evidence>
<dbReference type="Pfam" id="PF01839">
    <property type="entry name" value="FG-GAP"/>
    <property type="match status" value="1"/>
</dbReference>
<dbReference type="OrthoDB" id="281943at2"/>
<dbReference type="EMBL" id="CP036273">
    <property type="protein sequence ID" value="QDU22969.1"/>
    <property type="molecule type" value="Genomic_DNA"/>
</dbReference>
<dbReference type="InterPro" id="IPR028994">
    <property type="entry name" value="Integrin_alpha_N"/>
</dbReference>
<dbReference type="Gene3D" id="2.130.10.130">
    <property type="entry name" value="Integrin alpha, N-terminal"/>
    <property type="match status" value="1"/>
</dbReference>
<dbReference type="AlphaFoldDB" id="A0A517XZN7"/>
<dbReference type="InterPro" id="IPR036938">
    <property type="entry name" value="PAP2/HPO_sf"/>
</dbReference>
<dbReference type="InterPro" id="IPR052559">
    <property type="entry name" value="V-haloperoxidase"/>
</dbReference>
<dbReference type="CDD" id="cd03398">
    <property type="entry name" value="PAP2_haloperoxidase"/>
    <property type="match status" value="1"/>
</dbReference>
<dbReference type="PANTHER" id="PTHR34599">
    <property type="entry name" value="PEROXIDASE-RELATED"/>
    <property type="match status" value="1"/>
</dbReference>
<dbReference type="InterPro" id="IPR013517">
    <property type="entry name" value="FG-GAP"/>
</dbReference>
<dbReference type="KEGG" id="uli:ETAA1_49590"/>
<keyword evidence="1" id="KW-0732">Signal</keyword>
<dbReference type="PANTHER" id="PTHR34599:SF1">
    <property type="entry name" value="PHOSPHATIDIC ACID PHOSPHATASE TYPE 2_HALOPEROXIDASE DOMAIN-CONTAINING PROTEIN"/>
    <property type="match status" value="1"/>
</dbReference>
<dbReference type="RefSeq" id="WP_145243075.1">
    <property type="nucleotide sequence ID" value="NZ_CP036273.1"/>
</dbReference>
<gene>
    <name evidence="2" type="ORF">ETAA1_49590</name>
</gene>
<accession>A0A517XZN7</accession>
<evidence type="ECO:0000313" key="2">
    <source>
        <dbReference type="EMBL" id="QDU22969.1"/>
    </source>
</evidence>
<sequence length="706" mass="70971">MRHHRNRFALERLEPRDVPAAQFAAVGSDAGDIGRAQLVDTETGTPRYSVFPFGTDFTGGVSVAAGDVNGDGVTDLIAAPGAGGGPVVKVFDGVTGVELYNQLVFDASFRGGVYVAAGDTNLDGKAEIIAGAGEGGGPAVTVIDGGTGAVASSFFAYGDGFRGGVRVAAGDVDGDGRADVIAGAGPGGAPHVRAVSVAAGGRELASFLAYDAAFAGGVFVAAGDLDADGRTDIVTGTGAGGGPLVNSFRGDGTAFDSFVIGDGSSRAGVRVGVVHRGYTADIATVVPGAGVGRFTPTGEPTDASGLTGNGWVSGPAEATPDAALLWNQVALRAVAADATPAPAAARALAMLHIAVFESANVIVRRYESYSFTPGSPDDADPEAAALLAGEQVLSGLFPEQATEFVRIRNARLALIPDGTAKDGGLQTGAQEAEFLLFIRGFDGSAEAGSVPFTPGTNPGDWRPTPPDNAPFLLPGWGNVSTFAIGSAAVFRPNGPPEVSSLEYAAELNAVQQLGRIDSSTRTADQTQQALFWAGGAGASAVTQDVVRRENLDLLDSARAFALVAMAAADAAIVAWDSKLTFARWRPITAVREAGGDDNPGTTADPTWTPLLATPNHPDYISDTAAVTAAGAAVLTALFGEGYAFRAYSPALPGVTRSFAGFADAAAEAAQSGVSGGVQFPSSAADGLAAGEAVGGVVVGTKLRPLA</sequence>
<proteinExistence type="predicted"/>
<organism evidence="2 3">
    <name type="scientific">Urbifossiella limnaea</name>
    <dbReference type="NCBI Taxonomy" id="2528023"/>
    <lineage>
        <taxon>Bacteria</taxon>
        <taxon>Pseudomonadati</taxon>
        <taxon>Planctomycetota</taxon>
        <taxon>Planctomycetia</taxon>
        <taxon>Gemmatales</taxon>
        <taxon>Gemmataceae</taxon>
        <taxon>Urbifossiella</taxon>
    </lineage>
</organism>
<reference evidence="2 3" key="1">
    <citation type="submission" date="2019-02" db="EMBL/GenBank/DDBJ databases">
        <title>Deep-cultivation of Planctomycetes and their phenomic and genomic characterization uncovers novel biology.</title>
        <authorList>
            <person name="Wiegand S."/>
            <person name="Jogler M."/>
            <person name="Boedeker C."/>
            <person name="Pinto D."/>
            <person name="Vollmers J."/>
            <person name="Rivas-Marin E."/>
            <person name="Kohn T."/>
            <person name="Peeters S.H."/>
            <person name="Heuer A."/>
            <person name="Rast P."/>
            <person name="Oberbeckmann S."/>
            <person name="Bunk B."/>
            <person name="Jeske O."/>
            <person name="Meyerdierks A."/>
            <person name="Storesund J.E."/>
            <person name="Kallscheuer N."/>
            <person name="Luecker S."/>
            <person name="Lage O.M."/>
            <person name="Pohl T."/>
            <person name="Merkel B.J."/>
            <person name="Hornburger P."/>
            <person name="Mueller R.-W."/>
            <person name="Bruemmer F."/>
            <person name="Labrenz M."/>
            <person name="Spormann A.M."/>
            <person name="Op den Camp H."/>
            <person name="Overmann J."/>
            <person name="Amann R."/>
            <person name="Jetten M.S.M."/>
            <person name="Mascher T."/>
            <person name="Medema M.H."/>
            <person name="Devos D.P."/>
            <person name="Kaster A.-K."/>
            <person name="Ovreas L."/>
            <person name="Rohde M."/>
            <person name="Galperin M.Y."/>
            <person name="Jogler C."/>
        </authorList>
    </citation>
    <scope>NUCLEOTIDE SEQUENCE [LARGE SCALE GENOMIC DNA]</scope>
    <source>
        <strain evidence="2 3">ETA_A1</strain>
    </source>
</reference>
<keyword evidence="3" id="KW-1185">Reference proteome</keyword>
<evidence type="ECO:0000313" key="3">
    <source>
        <dbReference type="Proteomes" id="UP000319576"/>
    </source>
</evidence>
<name>A0A517XZN7_9BACT</name>
<dbReference type="Gene3D" id="1.10.606.20">
    <property type="match status" value="1"/>
</dbReference>
<dbReference type="SUPFAM" id="SSF69318">
    <property type="entry name" value="Integrin alpha N-terminal domain"/>
    <property type="match status" value="1"/>
</dbReference>